<dbReference type="InterPro" id="IPR003108">
    <property type="entry name" value="GAR_dom"/>
</dbReference>
<comment type="caution">
    <text evidence="8">The sequence shown here is derived from an EMBL/GenBank/DDBJ whole genome shotgun (WGS) entry which is preliminary data.</text>
</comment>
<feature type="compositionally biased region" description="Polar residues" evidence="5">
    <location>
        <begin position="893"/>
        <end position="903"/>
    </location>
</feature>
<feature type="compositionally biased region" description="Basic and acidic residues" evidence="5">
    <location>
        <begin position="1495"/>
        <end position="1511"/>
    </location>
</feature>
<dbReference type="Pfam" id="PF02187">
    <property type="entry name" value="GAS2"/>
    <property type="match status" value="1"/>
</dbReference>
<dbReference type="GO" id="GO:0001578">
    <property type="term" value="P:microtubule bundle formation"/>
    <property type="evidence" value="ECO:0007669"/>
    <property type="project" value="TreeGrafter"/>
</dbReference>
<name>A0AA88XJU1_PINIB</name>
<feature type="compositionally biased region" description="Polar residues" evidence="5">
    <location>
        <begin position="623"/>
        <end position="673"/>
    </location>
</feature>
<feature type="compositionally biased region" description="Low complexity" evidence="5">
    <location>
        <begin position="785"/>
        <end position="795"/>
    </location>
</feature>
<feature type="compositionally biased region" description="Polar residues" evidence="5">
    <location>
        <begin position="343"/>
        <end position="375"/>
    </location>
</feature>
<feature type="compositionally biased region" description="Basic and acidic residues" evidence="5">
    <location>
        <begin position="1219"/>
        <end position="1230"/>
    </location>
</feature>
<evidence type="ECO:0000256" key="3">
    <source>
        <dbReference type="ARBA" id="ARBA00023212"/>
    </source>
</evidence>
<feature type="region of interest" description="Disordered" evidence="5">
    <location>
        <begin position="270"/>
        <end position="522"/>
    </location>
</feature>
<evidence type="ECO:0000256" key="1">
    <source>
        <dbReference type="ARBA" id="ARBA00004245"/>
    </source>
</evidence>
<dbReference type="SMART" id="SM00033">
    <property type="entry name" value="CH"/>
    <property type="match status" value="1"/>
</dbReference>
<feature type="compositionally biased region" description="Polar residues" evidence="5">
    <location>
        <begin position="540"/>
        <end position="573"/>
    </location>
</feature>
<dbReference type="InterPro" id="IPR036534">
    <property type="entry name" value="GAR_dom_sf"/>
</dbReference>
<keyword evidence="2" id="KW-0963">Cytoplasm</keyword>
<feature type="compositionally biased region" description="Polar residues" evidence="5">
    <location>
        <begin position="404"/>
        <end position="420"/>
    </location>
</feature>
<feature type="compositionally biased region" description="Polar residues" evidence="5">
    <location>
        <begin position="1529"/>
        <end position="1542"/>
    </location>
</feature>
<feature type="compositionally biased region" description="Polar residues" evidence="5">
    <location>
        <begin position="309"/>
        <end position="325"/>
    </location>
</feature>
<feature type="compositionally biased region" description="Acidic residues" evidence="5">
    <location>
        <begin position="1362"/>
        <end position="1374"/>
    </location>
</feature>
<feature type="compositionally biased region" description="Polar residues" evidence="5">
    <location>
        <begin position="1134"/>
        <end position="1143"/>
    </location>
</feature>
<dbReference type="PANTHER" id="PTHR46756">
    <property type="entry name" value="TRANSGELIN"/>
    <property type="match status" value="1"/>
</dbReference>
<accession>A0AA88XJU1</accession>
<feature type="region of interest" description="Disordered" evidence="5">
    <location>
        <begin position="919"/>
        <end position="1095"/>
    </location>
</feature>
<feature type="compositionally biased region" description="Polar residues" evidence="5">
    <location>
        <begin position="1471"/>
        <end position="1486"/>
    </location>
</feature>
<feature type="region of interest" description="Disordered" evidence="5">
    <location>
        <begin position="1347"/>
        <end position="1615"/>
    </location>
</feature>
<dbReference type="GO" id="GO:0005884">
    <property type="term" value="C:actin filament"/>
    <property type="evidence" value="ECO:0007669"/>
    <property type="project" value="TreeGrafter"/>
</dbReference>
<feature type="compositionally biased region" description="Low complexity" evidence="5">
    <location>
        <begin position="1573"/>
        <end position="1596"/>
    </location>
</feature>
<feature type="domain" description="Calponin-homology (CH)" evidence="6">
    <location>
        <begin position="31"/>
        <end position="163"/>
    </location>
</feature>
<feature type="region of interest" description="Disordered" evidence="5">
    <location>
        <begin position="1262"/>
        <end position="1288"/>
    </location>
</feature>
<feature type="compositionally biased region" description="Polar residues" evidence="5">
    <location>
        <begin position="774"/>
        <end position="784"/>
    </location>
</feature>
<evidence type="ECO:0008006" key="10">
    <source>
        <dbReference type="Google" id="ProtNLM"/>
    </source>
</evidence>
<evidence type="ECO:0000259" key="7">
    <source>
        <dbReference type="PROSITE" id="PS51460"/>
    </source>
</evidence>
<organism evidence="8 9">
    <name type="scientific">Pinctada imbricata</name>
    <name type="common">Atlantic pearl-oyster</name>
    <name type="synonym">Pinctada martensii</name>
    <dbReference type="NCBI Taxonomy" id="66713"/>
    <lineage>
        <taxon>Eukaryota</taxon>
        <taxon>Metazoa</taxon>
        <taxon>Spiralia</taxon>
        <taxon>Lophotrochozoa</taxon>
        <taxon>Mollusca</taxon>
        <taxon>Bivalvia</taxon>
        <taxon>Autobranchia</taxon>
        <taxon>Pteriomorphia</taxon>
        <taxon>Pterioida</taxon>
        <taxon>Pterioidea</taxon>
        <taxon>Pteriidae</taxon>
        <taxon>Pinctada</taxon>
    </lineage>
</organism>
<feature type="compositionally biased region" description="Low complexity" evidence="5">
    <location>
        <begin position="946"/>
        <end position="957"/>
    </location>
</feature>
<dbReference type="GO" id="GO:0031110">
    <property type="term" value="P:regulation of microtubule polymerization or depolymerization"/>
    <property type="evidence" value="ECO:0007669"/>
    <property type="project" value="TreeGrafter"/>
</dbReference>
<feature type="compositionally biased region" description="Polar residues" evidence="5">
    <location>
        <begin position="1188"/>
        <end position="1214"/>
    </location>
</feature>
<dbReference type="SUPFAM" id="SSF47576">
    <property type="entry name" value="Calponin-homology domain, CH-domain"/>
    <property type="match status" value="1"/>
</dbReference>
<dbReference type="PROSITE" id="PS50021">
    <property type="entry name" value="CH"/>
    <property type="match status" value="1"/>
</dbReference>
<feature type="compositionally biased region" description="Acidic residues" evidence="5">
    <location>
        <begin position="1561"/>
        <end position="1572"/>
    </location>
</feature>
<feature type="region of interest" description="Disordered" evidence="5">
    <location>
        <begin position="1155"/>
        <end position="1230"/>
    </location>
</feature>
<comment type="similarity">
    <text evidence="4">Belongs to the GAS2 family.</text>
</comment>
<feature type="region of interest" description="Disordered" evidence="5">
    <location>
        <begin position="1632"/>
        <end position="1653"/>
    </location>
</feature>
<sequence>MESPGTAPSSTMLVLQLKSLVAFKSQDEYLYAMKEDLADWFMCLYQLDITVDNFFEILETGVILCEHANNVRNYANEQRRLGKFAVIQSNFVRGIEVPKYEVSFRAGVKPQTFQARDNVSNFISWTKNLGIPEVLTFETDDLVLRKNEKSVVLCLLEIARVGAKLGMLAPTLVRMEEEIDAEIESGEPPPQIITCDLKSLDEMVKWLAGRCTCPVQFPIIKVGEGKYKIGDSQTLVFVRILRNHVMIRVGGGWDTLEHYLDKHDPCRCGFTGHRQTGGINKTPTRRASTPAVSNSLPTPSKAQRKLSMGPTSHSGGYNTQNNAQRPASPARMRSASPGPSPKTLPSQQVNQNSVTSTNKPPLSPLSPNGTVTNSHILAHRTYSVPSTPRRSQSPVPANRLRSPSPVSATSRSFVSQQKESLQARLSRPESPAKRASSPTQGRCFSPSPARGCVSPSPYSSCASPGPSRRTKILSTPRSKSTTPQIERRQLPTRPSMDSSGNDSEGTDVTSGSGSGQPPVDMNQISTMTLDEFKNLLNSALSVPNGNMSEGSQESPRSQGSSDGFRTSTVSNRMGNKKPVKSSKYGINSGISRSLDSKASDKSKSTAPNGYFEMEKPQVRRTILASNAGQRPKTPVSTVSRPKTPVSSRPKTPVSTLQTNRPKTPVSTLQTNRPKTPVSVSRPKTPVSLARPTTPVDSSKHKLSVSNNSNIKPVSRPIGNSDTSQTYSNSLSYSRTVSNVRDSKPEQTVNICDKKQDSDKPNVAYVCINAEESESSPMSRVSTFHQSQTSNSSLSNSDDRATNSLHRSYTDPGTGLGDNVNEKKSEPSGSSDSLIQSFNALQRSIAELRNRAQQACIASDSVKERANAAKSSNISSEASSRSTSSNDVSAGVNRLNNNNTSLVQTKEKECTPVSILKRSQTVDECSFKTDSEITTPVRRPSQGSDGSTSSNTRRPSTPVGRPATPTGRPSTPSLIPRPMTPVGSVSKTTTSIQPPVQSQTEPTRSGAGRPPTPKKATILAKSPSARNTAQSTDNSYKSIYQNRRSTTPGPNEFRSMSLQERENPVPRRSVTPGPETRASTFTPSSKLSGTYQRSNTLNNGIDKNKLVSESDTSFIERNRARAASASPMIQRKPPAQSSRTLSRQKNVEENITVTVDRGSGKHSISVKDSEDTKYKSERPAARVIARAPTPTQRKSVDHTVQNTRGRSISFESQGSRPRPRSVDPEHWNKGKEEGVVLVVKRTDGGGHKVQDRTEAWVESAAKTVASRTSSNNRKIPPKLIRSKTPNPNDIYEKELQSRSLSEIKEALSLPINGLKEVNTEDLEAPPEDPEMYAKMELLFQKMRERELKASVNETPGDGLMLDLDVEGIENEDESSLDSNENIKRKNSAPRGISPASSAKASLSSVPSTPPRSKTPSMSRSSSSSQPLSRPVSTPPRPSTPTRSSVTSSRRSSVRSGGDSVPPQSPSSAPQKLNETPATPQSPGSSSVDHAVVLVSKIKEILNPKPRKDEKTGPKSRIPAPKSLAAAGKSRSFSNLTAHTNNDWSIKRHVTVDHNHVNGSPQYDDDCEDYDVGDEISGITSRGGSSYSSGNSRNQSGSKTPVPKLATPLTTGRKAVLNRDCNDKSSKLVRAVSISSLSSSSNTMSCPTQDEEEFV</sequence>
<evidence type="ECO:0000256" key="2">
    <source>
        <dbReference type="ARBA" id="ARBA00022490"/>
    </source>
</evidence>
<evidence type="ECO:0000313" key="9">
    <source>
        <dbReference type="Proteomes" id="UP001186944"/>
    </source>
</evidence>
<feature type="compositionally biased region" description="Polar residues" evidence="5">
    <location>
        <begin position="472"/>
        <end position="484"/>
    </location>
</feature>
<gene>
    <name evidence="8" type="ORF">FSP39_010230</name>
</gene>
<feature type="compositionally biased region" description="Polar residues" evidence="5">
    <location>
        <begin position="982"/>
        <end position="1002"/>
    </location>
</feature>
<keyword evidence="9" id="KW-1185">Reference proteome</keyword>
<feature type="compositionally biased region" description="Polar residues" evidence="5">
    <location>
        <begin position="495"/>
        <end position="511"/>
    </location>
</feature>
<dbReference type="InterPro" id="IPR036872">
    <property type="entry name" value="CH_dom_sf"/>
</dbReference>
<evidence type="ECO:0000256" key="5">
    <source>
        <dbReference type="SAM" id="MobiDB-lite"/>
    </source>
</evidence>
<dbReference type="GO" id="GO:0051764">
    <property type="term" value="P:actin crosslink formation"/>
    <property type="evidence" value="ECO:0007669"/>
    <property type="project" value="TreeGrafter"/>
</dbReference>
<dbReference type="PANTHER" id="PTHR46756:SF18">
    <property type="entry name" value="GAS2-LIKE PROTEIN PICKLED EGGS"/>
    <property type="match status" value="1"/>
</dbReference>
<dbReference type="Gene3D" id="3.30.920.20">
    <property type="entry name" value="Gas2-like domain"/>
    <property type="match status" value="1"/>
</dbReference>
<reference evidence="8" key="1">
    <citation type="submission" date="2019-08" db="EMBL/GenBank/DDBJ databases">
        <title>The improved chromosome-level genome for the pearl oyster Pinctada fucata martensii using PacBio sequencing and Hi-C.</title>
        <authorList>
            <person name="Zheng Z."/>
        </authorList>
    </citation>
    <scope>NUCLEOTIDE SEQUENCE</scope>
    <source>
        <strain evidence="8">ZZ-2019</strain>
        <tissue evidence="8">Adductor muscle</tissue>
    </source>
</reference>
<feature type="compositionally biased region" description="Low complexity" evidence="5">
    <location>
        <begin position="867"/>
        <end position="885"/>
    </location>
</feature>
<dbReference type="SMART" id="SM00243">
    <property type="entry name" value="GAS2"/>
    <property type="match status" value="1"/>
</dbReference>
<feature type="domain" description="GAR" evidence="7">
    <location>
        <begin position="195"/>
        <end position="267"/>
    </location>
</feature>
<feature type="compositionally biased region" description="Basic and acidic residues" evidence="5">
    <location>
        <begin position="1164"/>
        <end position="1179"/>
    </location>
</feature>
<protein>
    <recommendedName>
        <fullName evidence="10">GAS2-like protein 1</fullName>
    </recommendedName>
</protein>
<dbReference type="GO" id="GO:1904825">
    <property type="term" value="P:protein localization to microtubule plus-end"/>
    <property type="evidence" value="ECO:0007669"/>
    <property type="project" value="TreeGrafter"/>
</dbReference>
<feature type="compositionally biased region" description="Low complexity" evidence="5">
    <location>
        <begin position="1438"/>
        <end position="1469"/>
    </location>
</feature>
<dbReference type="GO" id="GO:0051015">
    <property type="term" value="F:actin filament binding"/>
    <property type="evidence" value="ECO:0007669"/>
    <property type="project" value="TreeGrafter"/>
</dbReference>
<dbReference type="InterPro" id="IPR001715">
    <property type="entry name" value="CH_dom"/>
</dbReference>
<feature type="region of interest" description="Disordered" evidence="5">
    <location>
        <begin position="773"/>
        <end position="832"/>
    </location>
</feature>
<feature type="compositionally biased region" description="Low complexity" evidence="5">
    <location>
        <begin position="1392"/>
        <end position="1430"/>
    </location>
</feature>
<dbReference type="GO" id="GO:0005737">
    <property type="term" value="C:cytoplasm"/>
    <property type="evidence" value="ECO:0007669"/>
    <property type="project" value="TreeGrafter"/>
</dbReference>
<dbReference type="SUPFAM" id="SSF143575">
    <property type="entry name" value="GAS2 domain-like"/>
    <property type="match status" value="1"/>
</dbReference>
<feature type="compositionally biased region" description="Polar residues" evidence="5">
    <location>
        <begin position="1023"/>
        <end position="1057"/>
    </location>
</feature>
<dbReference type="GO" id="GO:0008017">
    <property type="term" value="F:microtubule binding"/>
    <property type="evidence" value="ECO:0007669"/>
    <property type="project" value="InterPro"/>
</dbReference>
<dbReference type="Proteomes" id="UP001186944">
    <property type="component" value="Unassembled WGS sequence"/>
</dbReference>
<evidence type="ECO:0000259" key="6">
    <source>
        <dbReference type="PROSITE" id="PS50021"/>
    </source>
</evidence>
<feature type="region of interest" description="Disordered" evidence="5">
    <location>
        <begin position="859"/>
        <end position="903"/>
    </location>
</feature>
<feature type="compositionally biased region" description="Polar residues" evidence="5">
    <location>
        <begin position="1076"/>
        <end position="1095"/>
    </location>
</feature>
<dbReference type="GO" id="GO:0008093">
    <property type="term" value="F:cytoskeletal anchor activity"/>
    <property type="evidence" value="ECO:0007669"/>
    <property type="project" value="TreeGrafter"/>
</dbReference>
<dbReference type="GO" id="GO:0035371">
    <property type="term" value="C:microtubule plus-end"/>
    <property type="evidence" value="ECO:0007669"/>
    <property type="project" value="TreeGrafter"/>
</dbReference>
<dbReference type="PROSITE" id="PS51460">
    <property type="entry name" value="GAR"/>
    <property type="match status" value="1"/>
</dbReference>
<feature type="region of interest" description="Disordered" evidence="5">
    <location>
        <begin position="540"/>
        <end position="756"/>
    </location>
</feature>
<dbReference type="CDD" id="cd21268">
    <property type="entry name" value="CH_GAS2L1_2"/>
    <property type="match status" value="1"/>
</dbReference>
<feature type="compositionally biased region" description="Basic and acidic residues" evidence="5">
    <location>
        <begin position="594"/>
        <end position="603"/>
    </location>
</feature>
<evidence type="ECO:0000313" key="8">
    <source>
        <dbReference type="EMBL" id="KAK3084221.1"/>
    </source>
</evidence>
<dbReference type="Gene3D" id="1.10.418.10">
    <property type="entry name" value="Calponin-like domain"/>
    <property type="match status" value="1"/>
</dbReference>
<dbReference type="GO" id="GO:0001725">
    <property type="term" value="C:stress fiber"/>
    <property type="evidence" value="ECO:0007669"/>
    <property type="project" value="TreeGrafter"/>
</dbReference>
<feature type="compositionally biased region" description="Low complexity" evidence="5">
    <location>
        <begin position="1632"/>
        <end position="1643"/>
    </location>
</feature>
<dbReference type="EMBL" id="VSWD01000013">
    <property type="protein sequence ID" value="KAK3084221.1"/>
    <property type="molecule type" value="Genomic_DNA"/>
</dbReference>
<keyword evidence="3" id="KW-0206">Cytoskeleton</keyword>
<proteinExistence type="inferred from homology"/>
<feature type="compositionally biased region" description="Polar residues" evidence="5">
    <location>
        <begin position="703"/>
        <end position="749"/>
    </location>
</feature>
<dbReference type="Pfam" id="PF00307">
    <property type="entry name" value="CH"/>
    <property type="match status" value="1"/>
</dbReference>
<comment type="subcellular location">
    <subcellularLocation>
        <location evidence="1">Cytoplasm</location>
        <location evidence="1">Cytoskeleton</location>
    </subcellularLocation>
</comment>
<feature type="compositionally biased region" description="Polar residues" evidence="5">
    <location>
        <begin position="273"/>
        <end position="301"/>
    </location>
</feature>
<evidence type="ECO:0000256" key="4">
    <source>
        <dbReference type="ARBA" id="ARBA00038441"/>
    </source>
</evidence>
<feature type="compositionally biased region" description="Polar residues" evidence="5">
    <location>
        <begin position="383"/>
        <end position="395"/>
    </location>
</feature>
<feature type="region of interest" description="Disordered" evidence="5">
    <location>
        <begin position="1120"/>
        <end position="1143"/>
    </location>
</feature>